<dbReference type="Proteomes" id="UP000000254">
    <property type="component" value="Chromosome"/>
</dbReference>
<protein>
    <submittedName>
        <fullName evidence="2">Uncharacterized protein</fullName>
    </submittedName>
</protein>
<dbReference type="eggNOG" id="arCOG12415">
    <property type="taxonomic scope" value="Archaea"/>
</dbReference>
<dbReference type="EMBL" id="CP000575">
    <property type="protein sequence ID" value="ABN69814.1"/>
    <property type="molecule type" value="Genomic_DNA"/>
</dbReference>
<feature type="region of interest" description="Disordered" evidence="1">
    <location>
        <begin position="167"/>
        <end position="204"/>
    </location>
</feature>
<dbReference type="OrthoDB" id="377697at2157"/>
<proteinExistence type="predicted"/>
<feature type="compositionally biased region" description="Low complexity" evidence="1">
    <location>
        <begin position="171"/>
        <end position="199"/>
    </location>
</feature>
<dbReference type="AlphaFoldDB" id="A3DMF4"/>
<feature type="compositionally biased region" description="Low complexity" evidence="1">
    <location>
        <begin position="38"/>
        <end position="55"/>
    </location>
</feature>
<gene>
    <name evidence="2" type="ordered locus">Smar_0711</name>
</gene>
<keyword evidence="3" id="KW-1185">Reference proteome</keyword>
<dbReference type="GeneID" id="4906663"/>
<reference evidence="3" key="1">
    <citation type="journal article" date="2009" name="BMC Genomics">
        <title>The complete genome sequence of Staphylothermus marinus reveals differences in sulfur metabolism among heterotrophic Crenarchaeota.</title>
        <authorList>
            <person name="Anderson I.J."/>
            <person name="Dharmarajan L."/>
            <person name="Rodriguez J."/>
            <person name="Hooper S."/>
            <person name="Porat I."/>
            <person name="Ulrich L.E."/>
            <person name="Elkins J.G."/>
            <person name="Mavromatis K."/>
            <person name="Sun H."/>
            <person name="Land M."/>
            <person name="Lapidus A."/>
            <person name="Lucas S."/>
            <person name="Barry K."/>
            <person name="Huber H."/>
            <person name="Zhulin I.B."/>
            <person name="Whitman W.B."/>
            <person name="Mukhopadhyay B."/>
            <person name="Woese C."/>
            <person name="Bristow J."/>
            <person name="Kyrpides N."/>
        </authorList>
    </citation>
    <scope>NUCLEOTIDE SEQUENCE [LARGE SCALE GENOMIC DNA]</scope>
    <source>
        <strain evidence="3">ATCC 43588 / DSM 3639 / JCM 9404 / F1</strain>
    </source>
</reference>
<accession>A3DMF4</accession>
<dbReference type="RefSeq" id="WP_011839005.1">
    <property type="nucleotide sequence ID" value="NC_009033.1"/>
</dbReference>
<organism evidence="2 3">
    <name type="scientific">Staphylothermus marinus (strain ATCC 43588 / DSM 3639 / JCM 9404 / F1)</name>
    <dbReference type="NCBI Taxonomy" id="399550"/>
    <lineage>
        <taxon>Archaea</taxon>
        <taxon>Thermoproteota</taxon>
        <taxon>Thermoprotei</taxon>
        <taxon>Desulfurococcales</taxon>
        <taxon>Desulfurococcaceae</taxon>
        <taxon>Staphylothermus</taxon>
    </lineage>
</organism>
<reference evidence="2 3" key="2">
    <citation type="journal article" date="2009" name="Stand. Genomic Sci.">
        <title>Complete genome sequence of Staphylothermus marinus Stetter and Fiala 1986 type strain F1.</title>
        <authorList>
            <person name="Anderson I.J."/>
            <person name="Sun H."/>
            <person name="Lapidus A."/>
            <person name="Copeland A."/>
            <person name="Glavina Del Rio T."/>
            <person name="Tice H."/>
            <person name="Dalin E."/>
            <person name="Lucas S."/>
            <person name="Barry K."/>
            <person name="Land M."/>
            <person name="Richardson P."/>
            <person name="Huber H."/>
            <person name="Kyrpides N.C."/>
        </authorList>
    </citation>
    <scope>NUCLEOTIDE SEQUENCE [LARGE SCALE GENOMIC DNA]</scope>
    <source>
        <strain evidence="3">ATCC 43588 / DSM 3639 / JCM 9404 / F1</strain>
    </source>
</reference>
<sequence length="327" mass="34541">MNTLLIVGVVVALLVGVGAAIIYYNASSINIGTTSTLSETTTTTKQSTQTTTTTSGYSGADLSGTWEGTFTAHAWQGPSSTGHWTWIIHRVSSNKYAGVLKTSDVYPTGGWINIEVTVDGNQITVGTVGNYGGMAAVVFSGTVSGDGTQASGTWHFTNNMDNGQWSGRKVSSSTQIPSETTTTTTTTTQSVTGTTTTTQAPGCIPNPPTQYQAAYQSMYQAAATVFGESNLQCYFQGVVNQQYAASFHIQNYNPQEASNYLQELNTTLANNGWVTTTLVSSGGEIHIAGYYNTTINGAPAMFMGLLTIVIEDNGAVELVIQIQPGTY</sequence>
<name>A3DMF4_STAMF</name>
<evidence type="ECO:0000313" key="3">
    <source>
        <dbReference type="Proteomes" id="UP000000254"/>
    </source>
</evidence>
<evidence type="ECO:0000313" key="2">
    <source>
        <dbReference type="EMBL" id="ABN69814.1"/>
    </source>
</evidence>
<feature type="region of interest" description="Disordered" evidence="1">
    <location>
        <begin position="38"/>
        <end position="59"/>
    </location>
</feature>
<dbReference type="KEGG" id="smr:Smar_0711"/>
<dbReference type="HOGENOM" id="CLU_848927_0_0_2"/>
<evidence type="ECO:0000256" key="1">
    <source>
        <dbReference type="SAM" id="MobiDB-lite"/>
    </source>
</evidence>